<evidence type="ECO:0000259" key="5">
    <source>
        <dbReference type="PROSITE" id="PS50931"/>
    </source>
</evidence>
<organism evidence="6 7">
    <name type="scientific">Candidatus Neomicrothrix subdominans</name>
    <dbReference type="NCBI Taxonomy" id="2954438"/>
    <lineage>
        <taxon>Bacteria</taxon>
        <taxon>Bacillati</taxon>
        <taxon>Actinomycetota</taxon>
        <taxon>Acidimicrobiia</taxon>
        <taxon>Acidimicrobiales</taxon>
        <taxon>Microthrixaceae</taxon>
        <taxon>Candidatus Neomicrothrix</taxon>
    </lineage>
</organism>
<keyword evidence="3" id="KW-0238">DNA-binding</keyword>
<dbReference type="PRINTS" id="PR00039">
    <property type="entry name" value="HTHLYSR"/>
</dbReference>
<evidence type="ECO:0000256" key="1">
    <source>
        <dbReference type="ARBA" id="ARBA00009437"/>
    </source>
</evidence>
<keyword evidence="4" id="KW-0804">Transcription</keyword>
<dbReference type="InterPro" id="IPR005119">
    <property type="entry name" value="LysR_subst-bd"/>
</dbReference>
<dbReference type="InterPro" id="IPR000847">
    <property type="entry name" value="LysR_HTH_N"/>
</dbReference>
<feature type="domain" description="HTH lysR-type" evidence="5">
    <location>
        <begin position="1"/>
        <end position="58"/>
    </location>
</feature>
<dbReference type="Gene3D" id="3.40.190.10">
    <property type="entry name" value="Periplasmic binding protein-like II"/>
    <property type="match status" value="2"/>
</dbReference>
<name>A0A936TGX7_9ACTN</name>
<evidence type="ECO:0000313" key="7">
    <source>
        <dbReference type="Proteomes" id="UP000727993"/>
    </source>
</evidence>
<dbReference type="PROSITE" id="PS50931">
    <property type="entry name" value="HTH_LYSR"/>
    <property type="match status" value="1"/>
</dbReference>
<dbReference type="CDD" id="cd05466">
    <property type="entry name" value="PBP2_LTTR_substrate"/>
    <property type="match status" value="1"/>
</dbReference>
<comment type="caution">
    <text evidence="6">The sequence shown here is derived from an EMBL/GenBank/DDBJ whole genome shotgun (WGS) entry which is preliminary data.</text>
</comment>
<reference evidence="6 7" key="1">
    <citation type="submission" date="2020-10" db="EMBL/GenBank/DDBJ databases">
        <title>Connecting structure to function with the recovery of over 1000 high-quality activated sludge metagenome-assembled genomes encoding full-length rRNA genes using long-read sequencing.</title>
        <authorList>
            <person name="Singleton C.M."/>
            <person name="Petriglieri F."/>
            <person name="Kristensen J.M."/>
            <person name="Kirkegaard R.H."/>
            <person name="Michaelsen T.Y."/>
            <person name="Andersen M.H."/>
            <person name="Karst S.M."/>
            <person name="Dueholm M.S."/>
            <person name="Nielsen P.H."/>
            <person name="Albertsen M."/>
        </authorList>
    </citation>
    <scope>NUCLEOTIDE SEQUENCE [LARGE SCALE GENOMIC DNA]</scope>
    <source>
        <strain evidence="6">Lyne_18-Q3-R50-59_MAXAC.006</strain>
    </source>
</reference>
<gene>
    <name evidence="6" type="ORF">IPN02_15460</name>
</gene>
<dbReference type="GO" id="GO:0003677">
    <property type="term" value="F:DNA binding"/>
    <property type="evidence" value="ECO:0007669"/>
    <property type="project" value="UniProtKB-KW"/>
</dbReference>
<dbReference type="SUPFAM" id="SSF46785">
    <property type="entry name" value="Winged helix' DNA-binding domain"/>
    <property type="match status" value="1"/>
</dbReference>
<dbReference type="EMBL" id="JADJZA010000008">
    <property type="protein sequence ID" value="MBK9298200.1"/>
    <property type="molecule type" value="Genomic_DNA"/>
</dbReference>
<dbReference type="InterPro" id="IPR036390">
    <property type="entry name" value="WH_DNA-bd_sf"/>
</dbReference>
<evidence type="ECO:0000256" key="4">
    <source>
        <dbReference type="ARBA" id="ARBA00023163"/>
    </source>
</evidence>
<evidence type="ECO:0000256" key="2">
    <source>
        <dbReference type="ARBA" id="ARBA00023015"/>
    </source>
</evidence>
<comment type="similarity">
    <text evidence="1">Belongs to the LysR transcriptional regulatory family.</text>
</comment>
<keyword evidence="2" id="KW-0805">Transcription regulation</keyword>
<evidence type="ECO:0000313" key="6">
    <source>
        <dbReference type="EMBL" id="MBK9298200.1"/>
    </source>
</evidence>
<dbReference type="InterPro" id="IPR050950">
    <property type="entry name" value="HTH-type_LysR_regulators"/>
</dbReference>
<dbReference type="Pfam" id="PF00126">
    <property type="entry name" value="HTH_1"/>
    <property type="match status" value="1"/>
</dbReference>
<protein>
    <submittedName>
        <fullName evidence="6">LysR family transcriptional regulator</fullName>
    </submittedName>
</protein>
<proteinExistence type="inferred from homology"/>
<accession>A0A936TGX7</accession>
<dbReference type="SUPFAM" id="SSF53850">
    <property type="entry name" value="Periplasmic binding protein-like II"/>
    <property type="match status" value="1"/>
</dbReference>
<dbReference type="Pfam" id="PF03466">
    <property type="entry name" value="LysR_substrate"/>
    <property type="match status" value="1"/>
</dbReference>
<dbReference type="Proteomes" id="UP000727993">
    <property type="component" value="Unassembled WGS sequence"/>
</dbReference>
<dbReference type="AlphaFoldDB" id="A0A936TGX7"/>
<dbReference type="PANTHER" id="PTHR30419">
    <property type="entry name" value="HTH-TYPE TRANSCRIPTIONAL REGULATOR YBHD"/>
    <property type="match status" value="1"/>
</dbReference>
<dbReference type="InterPro" id="IPR036388">
    <property type="entry name" value="WH-like_DNA-bd_sf"/>
</dbReference>
<dbReference type="GO" id="GO:0005829">
    <property type="term" value="C:cytosol"/>
    <property type="evidence" value="ECO:0007669"/>
    <property type="project" value="TreeGrafter"/>
</dbReference>
<sequence length="309" mass="32225">MDIKQLRAVSAVGAHRSFSGAARALSTVQSNISAHVARLERELGVTLIERETNELTPEGQVVAARTQRIETELEALASDLAALRDEVVGQVRVGMIGTTARWLVPLLLDHLSVAHPGIHVTLLDGTTSVLLPRVVEGDLDLAVVSESSHDPAVSMVSLFDEDLVLVVGVDHPLAGRSRVSVVDLDGWEVILDVPGSRFRALLDSRCAAAGVELLPKAEIEGLRLIASLAFSGFGAAVLPASAAPYGGSQDWVAIPFDDIAGRTVGLAQRRPGMPSAAARTVAEAIVEVVTASAAHQGGIRARTSGAGAS</sequence>
<dbReference type="GO" id="GO:0003700">
    <property type="term" value="F:DNA-binding transcription factor activity"/>
    <property type="evidence" value="ECO:0007669"/>
    <property type="project" value="InterPro"/>
</dbReference>
<evidence type="ECO:0000256" key="3">
    <source>
        <dbReference type="ARBA" id="ARBA00023125"/>
    </source>
</evidence>
<dbReference type="Gene3D" id="1.10.10.10">
    <property type="entry name" value="Winged helix-like DNA-binding domain superfamily/Winged helix DNA-binding domain"/>
    <property type="match status" value="1"/>
</dbReference>